<name>A0A9D7E635_9PROT</name>
<keyword evidence="1" id="KW-0732">Signal</keyword>
<proteinExistence type="predicted"/>
<evidence type="ECO:0000313" key="2">
    <source>
        <dbReference type="EMBL" id="MBK6974532.1"/>
    </source>
</evidence>
<evidence type="ECO:0000313" key="3">
    <source>
        <dbReference type="Proteomes" id="UP000807785"/>
    </source>
</evidence>
<feature type="chain" id="PRO_5038888756" description="Agenet-like domain-containing protein" evidence="1">
    <location>
        <begin position="28"/>
        <end position="240"/>
    </location>
</feature>
<sequence length="240" mass="25493">MSRRLMKLCLSTAGATVISTSAMLAVAQDSLSRGSKDWAPTVVSRSGIGTANAVAEGRVARREIEGWCANWSPDDKGCVTRELSNPDARKSYRASADCLAGRITPIDGNTYAFAGVWDNSDIGGGRTRWRDASGKIVGRDNASGGLGISQQWEVLCPGPLKFGRASSGPPASKAAQPVVAARFAVGEAVEARYGRDWVRGRVASIRQSRNAQGPEVVYEVLLENGRRGMLPARMIRKAGG</sequence>
<evidence type="ECO:0008006" key="4">
    <source>
        <dbReference type="Google" id="ProtNLM"/>
    </source>
</evidence>
<evidence type="ECO:0000256" key="1">
    <source>
        <dbReference type="SAM" id="SignalP"/>
    </source>
</evidence>
<gene>
    <name evidence="2" type="ORF">IPH26_16840</name>
</gene>
<protein>
    <recommendedName>
        <fullName evidence="4">Agenet-like domain-containing protein</fullName>
    </recommendedName>
</protein>
<reference evidence="2" key="1">
    <citation type="submission" date="2020-10" db="EMBL/GenBank/DDBJ databases">
        <title>Connecting structure to function with the recovery of over 1000 high-quality activated sludge metagenome-assembled genomes encoding full-length rRNA genes using long-read sequencing.</title>
        <authorList>
            <person name="Singleton C.M."/>
            <person name="Petriglieri F."/>
            <person name="Kristensen J.M."/>
            <person name="Kirkegaard R.H."/>
            <person name="Michaelsen T.Y."/>
            <person name="Andersen M.H."/>
            <person name="Karst S.M."/>
            <person name="Dueholm M.S."/>
            <person name="Nielsen P.H."/>
            <person name="Albertsen M."/>
        </authorList>
    </citation>
    <scope>NUCLEOTIDE SEQUENCE</scope>
    <source>
        <strain evidence="2">Bjer_18-Q3-R1-45_BAT3C.347</strain>
    </source>
</reference>
<comment type="caution">
    <text evidence="2">The sequence shown here is derived from an EMBL/GenBank/DDBJ whole genome shotgun (WGS) entry which is preliminary data.</text>
</comment>
<organism evidence="2 3">
    <name type="scientific">Candidatus Methylophosphatis roskildensis</name>
    <dbReference type="NCBI Taxonomy" id="2899263"/>
    <lineage>
        <taxon>Bacteria</taxon>
        <taxon>Pseudomonadati</taxon>
        <taxon>Pseudomonadota</taxon>
        <taxon>Betaproteobacteria</taxon>
        <taxon>Nitrosomonadales</taxon>
        <taxon>Sterolibacteriaceae</taxon>
        <taxon>Candidatus Methylophosphatis</taxon>
    </lineage>
</organism>
<accession>A0A9D7E635</accession>
<dbReference type="Proteomes" id="UP000807785">
    <property type="component" value="Unassembled WGS sequence"/>
</dbReference>
<feature type="signal peptide" evidence="1">
    <location>
        <begin position="1"/>
        <end position="27"/>
    </location>
</feature>
<dbReference type="EMBL" id="JADJEV010000004">
    <property type="protein sequence ID" value="MBK6974532.1"/>
    <property type="molecule type" value="Genomic_DNA"/>
</dbReference>
<dbReference type="AlphaFoldDB" id="A0A9D7E635"/>